<keyword evidence="1" id="KW-0472">Membrane</keyword>
<organism evidence="2 3">
    <name type="scientific">Acetivibrio clariflavus (strain DSM 19732 / NBRC 101661 / EBR45)</name>
    <name type="common">Clostridium clariflavum</name>
    <dbReference type="NCBI Taxonomy" id="720554"/>
    <lineage>
        <taxon>Bacteria</taxon>
        <taxon>Bacillati</taxon>
        <taxon>Bacillota</taxon>
        <taxon>Clostridia</taxon>
        <taxon>Eubacteriales</taxon>
        <taxon>Oscillospiraceae</taxon>
        <taxon>Acetivibrio</taxon>
    </lineage>
</organism>
<feature type="transmembrane region" description="Helical" evidence="1">
    <location>
        <begin position="97"/>
        <end position="116"/>
    </location>
</feature>
<dbReference type="STRING" id="720554.Clocl_0438"/>
<dbReference type="AlphaFoldDB" id="G8LSA5"/>
<accession>G8LSA5</accession>
<dbReference type="EMBL" id="CP003065">
    <property type="protein sequence ID" value="AEV67166.1"/>
    <property type="molecule type" value="Genomic_DNA"/>
</dbReference>
<evidence type="ECO:0000256" key="1">
    <source>
        <dbReference type="SAM" id="Phobius"/>
    </source>
</evidence>
<name>G8LSA5_ACECE</name>
<proteinExistence type="predicted"/>
<dbReference type="Proteomes" id="UP000005435">
    <property type="component" value="Chromosome"/>
</dbReference>
<keyword evidence="3" id="KW-1185">Reference proteome</keyword>
<gene>
    <name evidence="2" type="ordered locus">Clocl_0438</name>
</gene>
<dbReference type="KEGG" id="ccl:Clocl_0438"/>
<feature type="transmembrane region" description="Helical" evidence="1">
    <location>
        <begin position="122"/>
        <end position="140"/>
    </location>
</feature>
<reference evidence="2 3" key="2">
    <citation type="journal article" date="2012" name="Stand. Genomic Sci.">
        <title>Complete Genome Sequence of Clostridium clariflavum DSM 19732.</title>
        <authorList>
            <person name="Izquierdo J.A."/>
            <person name="Goodwin L."/>
            <person name="Davenport K.W."/>
            <person name="Teshima H."/>
            <person name="Bruce D."/>
            <person name="Detter C."/>
            <person name="Tapia R."/>
            <person name="Han S."/>
            <person name="Land M."/>
            <person name="Hauser L."/>
            <person name="Jeffries C.D."/>
            <person name="Han J."/>
            <person name="Pitluck S."/>
            <person name="Nolan M."/>
            <person name="Chen A."/>
            <person name="Huntemann M."/>
            <person name="Mavromatis K."/>
            <person name="Mikhailova N."/>
            <person name="Liolios K."/>
            <person name="Woyke T."/>
            <person name="Lynd L.R."/>
        </authorList>
    </citation>
    <scope>NUCLEOTIDE SEQUENCE [LARGE SCALE GENOMIC DNA]</scope>
    <source>
        <strain evidence="3">DSM 19732 / NBRC 101661 / EBR45</strain>
    </source>
</reference>
<reference evidence="3" key="1">
    <citation type="submission" date="2011-12" db="EMBL/GenBank/DDBJ databases">
        <title>Complete sequence of Clostridium clariflavum DSM 19732.</title>
        <authorList>
            <consortium name="US DOE Joint Genome Institute"/>
            <person name="Lucas S."/>
            <person name="Han J."/>
            <person name="Lapidus A."/>
            <person name="Cheng J.-F."/>
            <person name="Goodwin L."/>
            <person name="Pitluck S."/>
            <person name="Peters L."/>
            <person name="Teshima H."/>
            <person name="Detter J.C."/>
            <person name="Han C."/>
            <person name="Tapia R."/>
            <person name="Land M."/>
            <person name="Hauser L."/>
            <person name="Kyrpides N."/>
            <person name="Ivanova N."/>
            <person name="Pagani I."/>
            <person name="Kitzmiller T."/>
            <person name="Lynd L."/>
            <person name="Izquierdo J."/>
            <person name="Woyke T."/>
        </authorList>
    </citation>
    <scope>NUCLEOTIDE SEQUENCE [LARGE SCALE GENOMIC DNA]</scope>
    <source>
        <strain evidence="3">DSM 19732 / NBRC 101661 / EBR45</strain>
    </source>
</reference>
<evidence type="ECO:0000313" key="2">
    <source>
        <dbReference type="EMBL" id="AEV67166.1"/>
    </source>
</evidence>
<evidence type="ECO:0000313" key="3">
    <source>
        <dbReference type="Proteomes" id="UP000005435"/>
    </source>
</evidence>
<keyword evidence="1" id="KW-1133">Transmembrane helix</keyword>
<feature type="transmembrane region" description="Helical" evidence="1">
    <location>
        <begin position="9"/>
        <end position="30"/>
    </location>
</feature>
<keyword evidence="1" id="KW-0812">Transmembrane</keyword>
<protein>
    <submittedName>
        <fullName evidence="2">Uncharacterized protein</fullName>
    </submittedName>
</protein>
<sequence length="151" mass="17148" precursor="true">MNNSGMKKLFFISVISILFVSLSIVFMPFASEQKFNNFMLPVYIVGGAFWGFILIGYGSLLILNHLRKKKLKALDTKTDIKHRPGIFCVWTNLPAKIFDTLTVISLVGIIIALIKFPTETQMIFVLIAIFFFSVNMHGLFNGKNYIFLKGE</sequence>
<feature type="transmembrane region" description="Helical" evidence="1">
    <location>
        <begin position="42"/>
        <end position="63"/>
    </location>
</feature>
<dbReference type="HOGENOM" id="CLU_1728168_0_0_9"/>